<sequence length="57" mass="6048">MNKATASLLFANHAGDIMFKIFVGRDAEGQLRADQLAALRALPARMAAATEPPCTTC</sequence>
<keyword evidence="2" id="KW-1185">Reference proteome</keyword>
<dbReference type="AlphaFoldDB" id="C1D6T0"/>
<dbReference type="EMBL" id="CP001154">
    <property type="protein sequence ID" value="ACO74187.1"/>
    <property type="molecule type" value="Genomic_DNA"/>
</dbReference>
<dbReference type="SUPFAM" id="SSF144064">
    <property type="entry name" value="Heme iron utilization protein-like"/>
    <property type="match status" value="1"/>
</dbReference>
<dbReference type="HOGENOM" id="CLU_2991121_0_0_4"/>
<dbReference type="KEGG" id="lhk:LHK_01196"/>
<evidence type="ECO:0000313" key="1">
    <source>
        <dbReference type="EMBL" id="ACO74187.1"/>
    </source>
</evidence>
<accession>C1D6T0</accession>
<dbReference type="STRING" id="557598.LHK_01196"/>
<proteinExistence type="predicted"/>
<dbReference type="InterPro" id="IPR053733">
    <property type="entry name" value="Heme_Transport_Util_sf"/>
</dbReference>
<dbReference type="Gene3D" id="3.40.1570.10">
    <property type="entry name" value="HemS/ChuS/ChuX like domains"/>
    <property type="match status" value="1"/>
</dbReference>
<reference evidence="1 2" key="1">
    <citation type="journal article" date="2009" name="PLoS Genet.">
        <title>The complete genome and proteome of Laribacter hongkongensis reveal potential mechanisms for adaptations to different temperatures and habitats.</title>
        <authorList>
            <person name="Woo P.C."/>
            <person name="Lau S.K."/>
            <person name="Tse H."/>
            <person name="Teng J.L."/>
            <person name="Curreem S.O."/>
            <person name="Tsang A.K."/>
            <person name="Fan R.Y."/>
            <person name="Wong G.K."/>
            <person name="Huang Y."/>
            <person name="Loman N.J."/>
            <person name="Snyder L.A."/>
            <person name="Cai J.J."/>
            <person name="Huang J.D."/>
            <person name="Mak W."/>
            <person name="Pallen M.J."/>
            <person name="Lok S."/>
            <person name="Yuen K.Y."/>
        </authorList>
    </citation>
    <scope>NUCLEOTIDE SEQUENCE [LARGE SCALE GENOMIC DNA]</scope>
    <source>
        <strain evidence="1 2">HLHK9</strain>
    </source>
</reference>
<evidence type="ECO:0000313" key="2">
    <source>
        <dbReference type="Proteomes" id="UP000002010"/>
    </source>
</evidence>
<dbReference type="Proteomes" id="UP000002010">
    <property type="component" value="Chromosome"/>
</dbReference>
<dbReference type="eggNOG" id="COG3721">
    <property type="taxonomic scope" value="Bacteria"/>
</dbReference>
<gene>
    <name evidence="1" type="ordered locus">LHK_01196</name>
</gene>
<name>C1D6T0_LARHH</name>
<protein>
    <submittedName>
        <fullName evidence="1">DUF1008 domain containing protein</fullName>
    </submittedName>
</protein>
<organism evidence="1 2">
    <name type="scientific">Laribacter hongkongensis (strain HLHK9)</name>
    <dbReference type="NCBI Taxonomy" id="557598"/>
    <lineage>
        <taxon>Bacteria</taxon>
        <taxon>Pseudomonadati</taxon>
        <taxon>Pseudomonadota</taxon>
        <taxon>Betaproteobacteria</taxon>
        <taxon>Neisseriales</taxon>
        <taxon>Aquaspirillaceae</taxon>
        <taxon>Laribacter</taxon>
    </lineage>
</organism>